<dbReference type="OrthoDB" id="9805006at2"/>
<dbReference type="EMBL" id="CP019384">
    <property type="protein sequence ID" value="QAT16438.1"/>
    <property type="molecule type" value="Genomic_DNA"/>
</dbReference>
<accession>A0A410P2X5</accession>
<keyword evidence="7" id="KW-1185">Reference proteome</keyword>
<dbReference type="RefSeq" id="WP_128699074.1">
    <property type="nucleotide sequence ID" value="NZ_CP019384.1"/>
</dbReference>
<keyword evidence="2 3" id="KW-0690">Ribosome biogenesis</keyword>
<dbReference type="InterPro" id="IPR036847">
    <property type="entry name" value="RimP_C_sf"/>
</dbReference>
<dbReference type="InterPro" id="IPR028989">
    <property type="entry name" value="RimP_N"/>
</dbReference>
<dbReference type="GO" id="GO:0005829">
    <property type="term" value="C:cytosol"/>
    <property type="evidence" value="ECO:0007669"/>
    <property type="project" value="TreeGrafter"/>
</dbReference>
<dbReference type="SUPFAM" id="SSF75420">
    <property type="entry name" value="YhbC-like, N-terminal domain"/>
    <property type="match status" value="1"/>
</dbReference>
<dbReference type="Proteomes" id="UP000287243">
    <property type="component" value="Chromosome"/>
</dbReference>
<feature type="domain" description="Ribosome maturation factor RimP N-terminal" evidence="4">
    <location>
        <begin position="14"/>
        <end position="86"/>
    </location>
</feature>
<evidence type="ECO:0000313" key="7">
    <source>
        <dbReference type="Proteomes" id="UP000287243"/>
    </source>
</evidence>
<dbReference type="InterPro" id="IPR003728">
    <property type="entry name" value="Ribosome_maturation_RimP"/>
</dbReference>
<comment type="similarity">
    <text evidence="3">Belongs to the RimP family.</text>
</comment>
<proteinExistence type="inferred from homology"/>
<comment type="function">
    <text evidence="3">Required for maturation of 30S ribosomal subunits.</text>
</comment>
<organism evidence="6 7">
    <name type="scientific">Velamenicoccus archaeovorus</name>
    <dbReference type="NCBI Taxonomy" id="1930593"/>
    <lineage>
        <taxon>Bacteria</taxon>
        <taxon>Pseudomonadati</taxon>
        <taxon>Candidatus Omnitrophota</taxon>
        <taxon>Candidatus Velamenicoccus</taxon>
    </lineage>
</organism>
<dbReference type="GO" id="GO:0000028">
    <property type="term" value="P:ribosomal small subunit assembly"/>
    <property type="evidence" value="ECO:0007669"/>
    <property type="project" value="TreeGrafter"/>
</dbReference>
<name>A0A410P2X5_VELA1</name>
<dbReference type="CDD" id="cd01734">
    <property type="entry name" value="YlxS_C"/>
    <property type="match status" value="1"/>
</dbReference>
<comment type="subcellular location">
    <subcellularLocation>
        <location evidence="3">Cytoplasm</location>
    </subcellularLocation>
</comment>
<dbReference type="InterPro" id="IPR028998">
    <property type="entry name" value="RimP_C"/>
</dbReference>
<dbReference type="GO" id="GO:0006412">
    <property type="term" value="P:translation"/>
    <property type="evidence" value="ECO:0007669"/>
    <property type="project" value="TreeGrafter"/>
</dbReference>
<evidence type="ECO:0000256" key="2">
    <source>
        <dbReference type="ARBA" id="ARBA00022517"/>
    </source>
</evidence>
<dbReference type="Gene3D" id="2.30.30.180">
    <property type="entry name" value="Ribosome maturation factor RimP, C-terminal domain"/>
    <property type="match status" value="1"/>
</dbReference>
<protein>
    <recommendedName>
        <fullName evidence="3">Ribosome maturation factor RimP</fullName>
    </recommendedName>
</protein>
<dbReference type="KEGG" id="vai:BU251_01175"/>
<dbReference type="PANTHER" id="PTHR33867:SF1">
    <property type="entry name" value="RIBOSOME MATURATION FACTOR RIMP"/>
    <property type="match status" value="1"/>
</dbReference>
<dbReference type="AlphaFoldDB" id="A0A410P2X5"/>
<evidence type="ECO:0000256" key="3">
    <source>
        <dbReference type="HAMAP-Rule" id="MF_01077"/>
    </source>
</evidence>
<dbReference type="Pfam" id="PF17384">
    <property type="entry name" value="DUF150_C"/>
    <property type="match status" value="1"/>
</dbReference>
<reference evidence="6 7" key="1">
    <citation type="submission" date="2017-01" db="EMBL/GenBank/DDBJ databases">
        <title>First insights into the biology of 'candidatus Vampirococcus archaeovorus'.</title>
        <authorList>
            <person name="Kizina J."/>
            <person name="Jordan S."/>
            <person name="Stueber K."/>
            <person name="Reinhardt R."/>
            <person name="Harder J."/>
        </authorList>
    </citation>
    <scope>NUCLEOTIDE SEQUENCE [LARGE SCALE GENOMIC DNA]</scope>
    <source>
        <strain evidence="6 7">LiM</strain>
    </source>
</reference>
<dbReference type="SUPFAM" id="SSF74942">
    <property type="entry name" value="YhbC-like, C-terminal domain"/>
    <property type="match status" value="1"/>
</dbReference>
<dbReference type="Pfam" id="PF02576">
    <property type="entry name" value="RimP_N"/>
    <property type="match status" value="1"/>
</dbReference>
<evidence type="ECO:0000259" key="5">
    <source>
        <dbReference type="Pfam" id="PF17384"/>
    </source>
</evidence>
<feature type="domain" description="Ribosome maturation factor RimP C-terminal" evidence="5">
    <location>
        <begin position="89"/>
        <end position="153"/>
    </location>
</feature>
<evidence type="ECO:0000313" key="6">
    <source>
        <dbReference type="EMBL" id="QAT16438.1"/>
    </source>
</evidence>
<evidence type="ECO:0000259" key="4">
    <source>
        <dbReference type="Pfam" id="PF02576"/>
    </source>
</evidence>
<dbReference type="HAMAP" id="MF_01077">
    <property type="entry name" value="RimP"/>
    <property type="match status" value="1"/>
</dbReference>
<sequence length="164" mass="18355">MSREILLRIKPVFEEHLEGAGYVLVDMRFYRRQGGQAVLEVLVDRDEGGISLDECSTLNRELGDILEREGFLSQAYVLDISSPGLDRPLATAGDFRRAMGRQVRFFLKDFVEGKLEHCGTVENISDGTVTIRVTDKNGDRVIQVSLANINKARQAVGSANKRDR</sequence>
<dbReference type="InterPro" id="IPR035956">
    <property type="entry name" value="RimP_N_sf"/>
</dbReference>
<gene>
    <name evidence="3" type="primary">rimP</name>
    <name evidence="6" type="ORF">BU251_01175</name>
</gene>
<dbReference type="PANTHER" id="PTHR33867">
    <property type="entry name" value="RIBOSOME MATURATION FACTOR RIMP"/>
    <property type="match status" value="1"/>
</dbReference>
<dbReference type="Gene3D" id="3.30.300.70">
    <property type="entry name" value="RimP-like superfamily, N-terminal"/>
    <property type="match status" value="1"/>
</dbReference>
<evidence type="ECO:0000256" key="1">
    <source>
        <dbReference type="ARBA" id="ARBA00022490"/>
    </source>
</evidence>
<keyword evidence="1 3" id="KW-0963">Cytoplasm</keyword>